<dbReference type="PANTHER" id="PTHR32315:SF4">
    <property type="entry name" value="URACIL PHOSPHORIBOSYLTRANSFERASE, CHLOROPLASTIC"/>
    <property type="match status" value="1"/>
</dbReference>
<dbReference type="InterPro" id="IPR034332">
    <property type="entry name" value="Upp_B"/>
</dbReference>
<dbReference type="CDD" id="cd06223">
    <property type="entry name" value="PRTases_typeI"/>
    <property type="match status" value="1"/>
</dbReference>
<dbReference type="EC" id="2.4.2.9" evidence="3 15"/>
<feature type="binding site" evidence="15">
    <location>
        <begin position="134"/>
        <end position="142"/>
    </location>
    <ligand>
        <name>5-phospho-alpha-D-ribose 1-diphosphate</name>
        <dbReference type="ChEBI" id="CHEBI:58017"/>
    </ligand>
</feature>
<evidence type="ECO:0000256" key="8">
    <source>
        <dbReference type="ARBA" id="ARBA00022842"/>
    </source>
</evidence>
<dbReference type="SUPFAM" id="SSF53271">
    <property type="entry name" value="PRTase-like"/>
    <property type="match status" value="1"/>
</dbReference>
<comment type="activity regulation">
    <text evidence="15">Allosterically activated by GTP.</text>
</comment>
<comment type="caution">
    <text evidence="17">The sequence shown here is derived from an EMBL/GenBank/DDBJ whole genome shotgun (WGS) entry which is preliminary data.</text>
</comment>
<dbReference type="GO" id="GO:0000287">
    <property type="term" value="F:magnesium ion binding"/>
    <property type="evidence" value="ECO:0007669"/>
    <property type="project" value="UniProtKB-UniRule"/>
</dbReference>
<keyword evidence="7 15" id="KW-0547">Nucleotide-binding</keyword>
<feature type="binding site" evidence="15">
    <location>
        <position position="203"/>
    </location>
    <ligand>
        <name>5-phospho-alpha-D-ribose 1-diphosphate</name>
        <dbReference type="ChEBI" id="CHEBI:58017"/>
    </ligand>
</feature>
<evidence type="ECO:0000313" key="18">
    <source>
        <dbReference type="Proteomes" id="UP000886891"/>
    </source>
</evidence>
<keyword evidence="6 15" id="KW-0808">Transferase</keyword>
<feature type="domain" description="Phosphoribosyltransferase" evidence="16">
    <location>
        <begin position="10"/>
        <end position="211"/>
    </location>
</feature>
<evidence type="ECO:0000256" key="3">
    <source>
        <dbReference type="ARBA" id="ARBA00011894"/>
    </source>
</evidence>
<keyword evidence="5 15" id="KW-0328">Glycosyltransferase</keyword>
<evidence type="ECO:0000256" key="1">
    <source>
        <dbReference type="ARBA" id="ARBA00005180"/>
    </source>
</evidence>
<feature type="binding site" evidence="15">
    <location>
        <position position="197"/>
    </location>
    <ligand>
        <name>uracil</name>
        <dbReference type="ChEBI" id="CHEBI:17568"/>
    </ligand>
</feature>
<dbReference type="GO" id="GO:0044206">
    <property type="term" value="P:UMP salvage"/>
    <property type="evidence" value="ECO:0007669"/>
    <property type="project" value="UniProtKB-UniRule"/>
</dbReference>
<evidence type="ECO:0000256" key="5">
    <source>
        <dbReference type="ARBA" id="ARBA00022676"/>
    </source>
</evidence>
<dbReference type="Proteomes" id="UP000886891">
    <property type="component" value="Unassembled WGS sequence"/>
</dbReference>
<dbReference type="GO" id="GO:0005525">
    <property type="term" value="F:GTP binding"/>
    <property type="evidence" value="ECO:0007669"/>
    <property type="project" value="UniProtKB-KW"/>
</dbReference>
<keyword evidence="9 15" id="KW-0342">GTP-binding</keyword>
<evidence type="ECO:0000313" key="17">
    <source>
        <dbReference type="EMBL" id="HIU99662.1"/>
    </source>
</evidence>
<comment type="catalytic activity">
    <reaction evidence="11 15">
        <text>UMP + diphosphate = 5-phospho-alpha-D-ribose 1-diphosphate + uracil</text>
        <dbReference type="Rhea" id="RHEA:13017"/>
        <dbReference type="ChEBI" id="CHEBI:17568"/>
        <dbReference type="ChEBI" id="CHEBI:33019"/>
        <dbReference type="ChEBI" id="CHEBI:57865"/>
        <dbReference type="ChEBI" id="CHEBI:58017"/>
        <dbReference type="EC" id="2.4.2.9"/>
    </reaction>
</comment>
<organism evidence="17 18">
    <name type="scientific">Candidatus Stercoripulliclostridium merdipullorum</name>
    <dbReference type="NCBI Taxonomy" id="2840952"/>
    <lineage>
        <taxon>Bacteria</taxon>
        <taxon>Bacillati</taxon>
        <taxon>Bacillota</taxon>
        <taxon>Clostridia</taxon>
        <taxon>Eubacteriales</taxon>
        <taxon>Candidatus Stercoripulliclostridium</taxon>
    </lineage>
</organism>
<evidence type="ECO:0000256" key="15">
    <source>
        <dbReference type="HAMAP-Rule" id="MF_01218"/>
    </source>
</evidence>
<dbReference type="InterPro" id="IPR050054">
    <property type="entry name" value="UPRTase/APRTase"/>
</dbReference>
<name>A0A9D1SWI8_9FIRM</name>
<evidence type="ECO:0000256" key="7">
    <source>
        <dbReference type="ARBA" id="ARBA00022741"/>
    </source>
</evidence>
<dbReference type="InterPro" id="IPR029057">
    <property type="entry name" value="PRTase-like"/>
</dbReference>
<dbReference type="FunFam" id="3.40.50.2020:FF:000003">
    <property type="entry name" value="Uracil phosphoribosyltransferase"/>
    <property type="match status" value="1"/>
</dbReference>
<comment type="function">
    <text evidence="12 15">Catalyzes the conversion of uracil and 5-phospho-alpha-D-ribose 1-diphosphate (PRPP) to UMP and diphosphate.</text>
</comment>
<evidence type="ECO:0000256" key="9">
    <source>
        <dbReference type="ARBA" id="ARBA00023134"/>
    </source>
</evidence>
<dbReference type="Gene3D" id="3.40.50.2020">
    <property type="match status" value="1"/>
</dbReference>
<evidence type="ECO:0000256" key="10">
    <source>
        <dbReference type="ARBA" id="ARBA00031082"/>
    </source>
</evidence>
<keyword evidence="4 15" id="KW-0021">Allosteric enzyme</keyword>
<comment type="cofactor">
    <cofactor evidence="15">
        <name>Mg(2+)</name>
        <dbReference type="ChEBI" id="CHEBI:18420"/>
    </cofactor>
    <text evidence="15">Binds 1 Mg(2+) ion per subunit. The magnesium is bound as Mg-PRPP.</text>
</comment>
<proteinExistence type="inferred from homology"/>
<dbReference type="PANTHER" id="PTHR32315">
    <property type="entry name" value="ADENINE PHOSPHORIBOSYLTRANSFERASE"/>
    <property type="match status" value="1"/>
</dbReference>
<feature type="binding site" evidence="15">
    <location>
        <position position="107"/>
    </location>
    <ligand>
        <name>5-phospho-alpha-D-ribose 1-diphosphate</name>
        <dbReference type="ChEBI" id="CHEBI:58017"/>
    </ligand>
</feature>
<feature type="binding site" evidence="15">
    <location>
        <position position="82"/>
    </location>
    <ligand>
        <name>5-phospho-alpha-D-ribose 1-diphosphate</name>
        <dbReference type="ChEBI" id="CHEBI:58017"/>
    </ligand>
</feature>
<dbReference type="HAMAP" id="MF_01218_B">
    <property type="entry name" value="Upp_B"/>
    <property type="match status" value="1"/>
</dbReference>
<evidence type="ECO:0000256" key="13">
    <source>
        <dbReference type="ARBA" id="ARBA00072146"/>
    </source>
</evidence>
<gene>
    <name evidence="15 17" type="primary">upp</name>
    <name evidence="17" type="ORF">IAB14_00945</name>
</gene>
<evidence type="ECO:0000256" key="14">
    <source>
        <dbReference type="ARBA" id="ARBA00079807"/>
    </source>
</evidence>
<comment type="similarity">
    <text evidence="2 15">Belongs to the UPRTase family.</text>
</comment>
<dbReference type="Pfam" id="PF14681">
    <property type="entry name" value="UPRTase"/>
    <property type="match status" value="1"/>
</dbReference>
<accession>A0A9D1SWI8</accession>
<dbReference type="InterPro" id="IPR005765">
    <property type="entry name" value="UPRT"/>
</dbReference>
<protein>
    <recommendedName>
        <fullName evidence="13 15">Uracil phosphoribosyltransferase</fullName>
        <ecNumber evidence="3 15">2.4.2.9</ecNumber>
    </recommendedName>
    <alternativeName>
        <fullName evidence="10 15">UMP pyrophosphorylase</fullName>
    </alternativeName>
    <alternativeName>
        <fullName evidence="14 15">UPRTase</fullName>
    </alternativeName>
</protein>
<evidence type="ECO:0000256" key="11">
    <source>
        <dbReference type="ARBA" id="ARBA00052919"/>
    </source>
</evidence>
<dbReference type="GO" id="GO:0004845">
    <property type="term" value="F:uracil phosphoribosyltransferase activity"/>
    <property type="evidence" value="ECO:0007669"/>
    <property type="project" value="UniProtKB-UniRule"/>
</dbReference>
<sequence>MKQYPNVTIFDHPLIKHKVAILRDKNTKTKEFRELVEEITTLMTYEAFKDVPTRTVEVETPLETTEQTMVCENSVAIIPVLRAGLGMVNGVHTLFPTAKVGHIGMYRDEETLEPKEYYCKLPEGIESRVAVILDPMLATGGSAVAAIDMLKKKGCKHIKLMSIIAAPEGIKTVAETYPDVKIYVSTCDRCLNEHGYILPGLGDAGDRLFGTK</sequence>
<dbReference type="EMBL" id="DVOH01000011">
    <property type="protein sequence ID" value="HIU99662.1"/>
    <property type="molecule type" value="Genomic_DNA"/>
</dbReference>
<feature type="binding site" evidence="15">
    <location>
        <begin position="202"/>
        <end position="204"/>
    </location>
    <ligand>
        <name>uracil</name>
        <dbReference type="ChEBI" id="CHEBI:17568"/>
    </ligand>
</feature>
<dbReference type="GO" id="GO:0005737">
    <property type="term" value="C:cytoplasm"/>
    <property type="evidence" value="ECO:0007669"/>
    <property type="project" value="UniProtKB-ARBA"/>
</dbReference>
<dbReference type="InterPro" id="IPR000836">
    <property type="entry name" value="PRTase_dom"/>
</dbReference>
<reference evidence="17" key="1">
    <citation type="submission" date="2020-10" db="EMBL/GenBank/DDBJ databases">
        <authorList>
            <person name="Gilroy R."/>
        </authorList>
    </citation>
    <scope>NUCLEOTIDE SEQUENCE</scope>
    <source>
        <strain evidence="17">23406</strain>
    </source>
</reference>
<evidence type="ECO:0000259" key="16">
    <source>
        <dbReference type="Pfam" id="PF14681"/>
    </source>
</evidence>
<evidence type="ECO:0000256" key="4">
    <source>
        <dbReference type="ARBA" id="ARBA00022533"/>
    </source>
</evidence>
<reference evidence="17" key="2">
    <citation type="journal article" date="2021" name="PeerJ">
        <title>Extensive microbial diversity within the chicken gut microbiome revealed by metagenomics and culture.</title>
        <authorList>
            <person name="Gilroy R."/>
            <person name="Ravi A."/>
            <person name="Getino M."/>
            <person name="Pursley I."/>
            <person name="Horton D.L."/>
            <person name="Alikhan N.F."/>
            <person name="Baker D."/>
            <person name="Gharbi K."/>
            <person name="Hall N."/>
            <person name="Watson M."/>
            <person name="Adriaenssens E.M."/>
            <person name="Foster-Nyarko E."/>
            <person name="Jarju S."/>
            <person name="Secka A."/>
            <person name="Antonio M."/>
            <person name="Oren A."/>
            <person name="Chaudhuri R.R."/>
            <person name="La Ragione R."/>
            <person name="Hildebrand F."/>
            <person name="Pallen M.J."/>
        </authorList>
    </citation>
    <scope>NUCLEOTIDE SEQUENCE</scope>
    <source>
        <strain evidence="17">23406</strain>
    </source>
</reference>
<evidence type="ECO:0000256" key="2">
    <source>
        <dbReference type="ARBA" id="ARBA00009516"/>
    </source>
</evidence>
<evidence type="ECO:0000256" key="6">
    <source>
        <dbReference type="ARBA" id="ARBA00022679"/>
    </source>
</evidence>
<dbReference type="GO" id="GO:0006223">
    <property type="term" value="P:uracil salvage"/>
    <property type="evidence" value="ECO:0007669"/>
    <property type="project" value="InterPro"/>
</dbReference>
<evidence type="ECO:0000256" key="12">
    <source>
        <dbReference type="ARBA" id="ARBA00056901"/>
    </source>
</evidence>
<keyword evidence="8 15" id="KW-0460">Magnesium</keyword>
<dbReference type="NCBIfam" id="TIGR01091">
    <property type="entry name" value="upp"/>
    <property type="match status" value="1"/>
</dbReference>
<comment type="pathway">
    <text evidence="1 15">Pyrimidine metabolism; UMP biosynthesis via salvage pathway; UMP from uracil: step 1/1.</text>
</comment>
<dbReference type="NCBIfam" id="NF001097">
    <property type="entry name" value="PRK00129.1"/>
    <property type="match status" value="1"/>
</dbReference>
<dbReference type="AlphaFoldDB" id="A0A9D1SWI8"/>